<evidence type="ECO:0000256" key="6">
    <source>
        <dbReference type="ARBA" id="ARBA00022786"/>
    </source>
</evidence>
<evidence type="ECO:0000256" key="3">
    <source>
        <dbReference type="ARBA" id="ARBA00012483"/>
    </source>
</evidence>
<dbReference type="SUPFAM" id="SSF57850">
    <property type="entry name" value="RING/U-box"/>
    <property type="match status" value="1"/>
</dbReference>
<dbReference type="SMART" id="SM00504">
    <property type="entry name" value="Ubox"/>
    <property type="match status" value="1"/>
</dbReference>
<protein>
    <recommendedName>
        <fullName evidence="3">RING-type E3 ubiquitin transferase</fullName>
        <ecNumber evidence="3">2.3.2.27</ecNumber>
    </recommendedName>
</protein>
<dbReference type="PANTHER" id="PTHR23315">
    <property type="entry name" value="U BOX DOMAIN-CONTAINING"/>
    <property type="match status" value="1"/>
</dbReference>
<dbReference type="PROSITE" id="PS51698">
    <property type="entry name" value="U_BOX"/>
    <property type="match status" value="1"/>
</dbReference>
<dbReference type="Pfam" id="PF25368">
    <property type="entry name" value="PUB10_N"/>
    <property type="match status" value="1"/>
</dbReference>
<dbReference type="GO" id="GO:0007166">
    <property type="term" value="P:cell surface receptor signaling pathway"/>
    <property type="evidence" value="ECO:0007669"/>
    <property type="project" value="InterPro"/>
</dbReference>
<dbReference type="OMA" id="CAVAMLH"/>
<dbReference type="InterPro" id="IPR016024">
    <property type="entry name" value="ARM-type_fold"/>
</dbReference>
<keyword evidence="6" id="KW-0833">Ubl conjugation pathway</keyword>
<dbReference type="CDD" id="cd16664">
    <property type="entry name" value="RING-Ubox_PUB"/>
    <property type="match status" value="1"/>
</dbReference>
<evidence type="ECO:0000313" key="7">
    <source>
        <dbReference type="EMBL" id="EMS48189.1"/>
    </source>
</evidence>
<dbReference type="Gene3D" id="1.20.930.20">
    <property type="entry name" value="Adaptor protein Cbl, N-terminal domain"/>
    <property type="match status" value="1"/>
</dbReference>
<dbReference type="STRING" id="4572.M7ZJC7"/>
<dbReference type="SMART" id="SM00185">
    <property type="entry name" value="ARM"/>
    <property type="match status" value="2"/>
</dbReference>
<dbReference type="EMBL" id="KD251597">
    <property type="protein sequence ID" value="EMS48189.1"/>
    <property type="molecule type" value="Genomic_DNA"/>
</dbReference>
<evidence type="ECO:0000256" key="5">
    <source>
        <dbReference type="ARBA" id="ARBA00022737"/>
    </source>
</evidence>
<dbReference type="GO" id="GO:0061630">
    <property type="term" value="F:ubiquitin protein ligase activity"/>
    <property type="evidence" value="ECO:0007669"/>
    <property type="project" value="UniProtKB-EC"/>
</dbReference>
<evidence type="ECO:0000256" key="2">
    <source>
        <dbReference type="ARBA" id="ARBA00004906"/>
    </source>
</evidence>
<dbReference type="InterPro" id="IPR057623">
    <property type="entry name" value="PUB12-19-like_N"/>
</dbReference>
<dbReference type="GO" id="GO:0016567">
    <property type="term" value="P:protein ubiquitination"/>
    <property type="evidence" value="ECO:0007669"/>
    <property type="project" value="UniProtKB-UniPathway"/>
</dbReference>
<dbReference type="EC" id="2.3.2.27" evidence="3"/>
<dbReference type="FunFam" id="1.20.930.20:FF:000002">
    <property type="entry name" value="RING-type E3 ubiquitin transferase"/>
    <property type="match status" value="1"/>
</dbReference>
<dbReference type="AlphaFoldDB" id="M7ZJC7"/>
<dbReference type="InterPro" id="IPR000225">
    <property type="entry name" value="Armadillo"/>
</dbReference>
<dbReference type="InterPro" id="IPR036537">
    <property type="entry name" value="Adaptor_Cbl_N_dom_sf"/>
</dbReference>
<gene>
    <name evidence="7" type="ORF">TRIUR3_27371</name>
</gene>
<dbReference type="InterPro" id="IPR003613">
    <property type="entry name" value="Ubox_domain"/>
</dbReference>
<dbReference type="InterPro" id="IPR011989">
    <property type="entry name" value="ARM-like"/>
</dbReference>
<keyword evidence="4" id="KW-0808">Transferase</keyword>
<dbReference type="UniPathway" id="UPA00143"/>
<evidence type="ECO:0000256" key="4">
    <source>
        <dbReference type="ARBA" id="ARBA00022679"/>
    </source>
</evidence>
<reference evidence="7" key="1">
    <citation type="journal article" date="2013" name="Nature">
        <title>Draft genome of the wheat A-genome progenitor Triticum urartu.</title>
        <authorList>
            <person name="Ling H.Q."/>
            <person name="Zhao S."/>
            <person name="Liu D."/>
            <person name="Wang J."/>
            <person name="Sun H."/>
            <person name="Zhang C."/>
            <person name="Fan H."/>
            <person name="Li D."/>
            <person name="Dong L."/>
            <person name="Tao Y."/>
            <person name="Gao C."/>
            <person name="Wu H."/>
            <person name="Li Y."/>
            <person name="Cui Y."/>
            <person name="Guo X."/>
            <person name="Zheng S."/>
            <person name="Wang B."/>
            <person name="Yu K."/>
            <person name="Liang Q."/>
            <person name="Yang W."/>
            <person name="Lou X."/>
            <person name="Chen J."/>
            <person name="Feng M."/>
            <person name="Jian J."/>
            <person name="Zhang X."/>
            <person name="Luo G."/>
            <person name="Jiang Y."/>
            <person name="Liu J."/>
            <person name="Wang Z."/>
            <person name="Sha Y."/>
            <person name="Zhang B."/>
            <person name="Wu H."/>
            <person name="Tang D."/>
            <person name="Shen Q."/>
            <person name="Xue P."/>
            <person name="Zou S."/>
            <person name="Wang X."/>
            <person name="Liu X."/>
            <person name="Wang F."/>
            <person name="Yang Y."/>
            <person name="An X."/>
            <person name="Dong Z."/>
            <person name="Zhang K."/>
            <person name="Zhang X."/>
            <person name="Luo M.C."/>
            <person name="Dvorak J."/>
            <person name="Tong Y."/>
            <person name="Wang J."/>
            <person name="Yang H."/>
            <person name="Li Z."/>
            <person name="Wang D."/>
            <person name="Zhang A."/>
            <person name="Wang J."/>
        </authorList>
    </citation>
    <scope>NUCLEOTIDE SEQUENCE</scope>
</reference>
<dbReference type="Pfam" id="PF00514">
    <property type="entry name" value="Arm"/>
    <property type="match status" value="1"/>
</dbReference>
<proteinExistence type="predicted"/>
<evidence type="ECO:0000256" key="1">
    <source>
        <dbReference type="ARBA" id="ARBA00000900"/>
    </source>
</evidence>
<accession>M7ZJC7</accession>
<comment type="catalytic activity">
    <reaction evidence="1">
        <text>S-ubiquitinyl-[E2 ubiquitin-conjugating enzyme]-L-cysteine + [acceptor protein]-L-lysine = [E2 ubiquitin-conjugating enzyme]-L-cysteine + N(6)-ubiquitinyl-[acceptor protein]-L-lysine.</text>
        <dbReference type="EC" id="2.3.2.27"/>
    </reaction>
</comment>
<dbReference type="Pfam" id="PF04564">
    <property type="entry name" value="U-box"/>
    <property type="match status" value="1"/>
</dbReference>
<dbReference type="InterPro" id="IPR013083">
    <property type="entry name" value="Znf_RING/FYVE/PHD"/>
</dbReference>
<dbReference type="SUPFAM" id="SSF48371">
    <property type="entry name" value="ARM repeat"/>
    <property type="match status" value="1"/>
</dbReference>
<keyword evidence="5" id="KW-0677">Repeat</keyword>
<dbReference type="PANTHER" id="PTHR23315:SF359">
    <property type="entry name" value="RING-TYPE E3 UBIQUITIN TRANSFERASE"/>
    <property type="match status" value="1"/>
</dbReference>
<name>M7ZJC7_TRIUA</name>
<sequence length="579" mass="64546">MPQPALPPSAAATADPEPSGTRAREMDDEDLVEELLATVNSARAYSKFRRTQRKECHNLLRWLQLILPLLEELRDSAPRLTDDAYRRLTLLGRALSAARRLLRSCNDGSKIFLALESEAVLGRFRAVYEKMNSALDGMPYAELAISDEVTEQVELMNAQLMRCKKRTDTQDIELSMDLMVILQNDKDEERNADRAILDRLASKLELQMLPDLRAETVAIKKLINERNGQHADSTKQIIELLHKFKAIAGIDEKNVLGSEVFVTKSLDKCPSLMIPDDFLCPITLEIMTDPTYERRSIQKWLDSGERTCPKMRQPLAHLSLAPNYALKNLILQWCDKHKVELQRREPEPVAEQDGHPREDIPSLVEALSSIHPDVQRKAAKKVRMLSKESPENRALIVGNGGIPALIGLLAYPDKKNKAMIGTLGGIAPLVELLTNGTVRGKKDAATAIFNLILNQQNKVRATQAGIVPALMKVIDDRSLGMVDEALSIFLLLSSHPTCLGEIGTTPFVEKLVQLIKEGTPKNKECALSVLLELGSKKQTLLVHALRFGLHEHLSQVAKTGTSRAQRKANSLIQIAKKCY</sequence>
<dbReference type="Gene3D" id="3.30.40.10">
    <property type="entry name" value="Zinc/RING finger domain, C3HC4 (zinc finger)"/>
    <property type="match status" value="1"/>
</dbReference>
<organism evidence="7">
    <name type="scientific">Triticum urartu</name>
    <name type="common">Red wild einkorn</name>
    <name type="synonym">Crithodium urartu</name>
    <dbReference type="NCBI Taxonomy" id="4572"/>
    <lineage>
        <taxon>Eukaryota</taxon>
        <taxon>Viridiplantae</taxon>
        <taxon>Streptophyta</taxon>
        <taxon>Embryophyta</taxon>
        <taxon>Tracheophyta</taxon>
        <taxon>Spermatophyta</taxon>
        <taxon>Magnoliopsida</taxon>
        <taxon>Liliopsida</taxon>
        <taxon>Poales</taxon>
        <taxon>Poaceae</taxon>
        <taxon>BOP clade</taxon>
        <taxon>Pooideae</taxon>
        <taxon>Triticodae</taxon>
        <taxon>Triticeae</taxon>
        <taxon>Triticinae</taxon>
        <taxon>Triticum</taxon>
    </lineage>
</organism>
<dbReference type="eggNOG" id="KOG0167">
    <property type="taxonomic scope" value="Eukaryota"/>
</dbReference>
<comment type="pathway">
    <text evidence="2">Protein modification; protein ubiquitination.</text>
</comment>
<dbReference type="Gene3D" id="1.25.10.10">
    <property type="entry name" value="Leucine-rich Repeat Variant"/>
    <property type="match status" value="1"/>
</dbReference>
<dbReference type="InterPro" id="IPR045210">
    <property type="entry name" value="RING-Ubox_PUB"/>
</dbReference>